<evidence type="ECO:0000313" key="3">
    <source>
        <dbReference type="Proteomes" id="UP000579250"/>
    </source>
</evidence>
<proteinExistence type="predicted"/>
<evidence type="ECO:0000259" key="1">
    <source>
        <dbReference type="Pfam" id="PF04149"/>
    </source>
</evidence>
<organism evidence="2 3">
    <name type="scientific">Actinomadura latina</name>
    <dbReference type="NCBI Taxonomy" id="163603"/>
    <lineage>
        <taxon>Bacteria</taxon>
        <taxon>Bacillati</taxon>
        <taxon>Actinomycetota</taxon>
        <taxon>Actinomycetes</taxon>
        <taxon>Streptosporangiales</taxon>
        <taxon>Thermomonosporaceae</taxon>
        <taxon>Actinomadura</taxon>
    </lineage>
</organism>
<feature type="domain" description="DUF397" evidence="1">
    <location>
        <begin position="10"/>
        <end position="60"/>
    </location>
</feature>
<protein>
    <submittedName>
        <fullName evidence="2">DUF397 domain-containing protein</fullName>
    </submittedName>
</protein>
<evidence type="ECO:0000313" key="2">
    <source>
        <dbReference type="EMBL" id="NKZ04620.1"/>
    </source>
</evidence>
<reference evidence="2 3" key="1">
    <citation type="submission" date="2020-04" db="EMBL/GenBank/DDBJ databases">
        <title>MicrobeNet Type strains.</title>
        <authorList>
            <person name="Nicholson A.C."/>
        </authorList>
    </citation>
    <scope>NUCLEOTIDE SEQUENCE [LARGE SCALE GENOMIC DNA]</scope>
    <source>
        <strain evidence="2 3">ATCC BAA-277</strain>
    </source>
</reference>
<name>A0A846YUQ5_9ACTN</name>
<dbReference type="EMBL" id="JAAXPI010000013">
    <property type="protein sequence ID" value="NKZ04620.1"/>
    <property type="molecule type" value="Genomic_DNA"/>
</dbReference>
<accession>A0A846YUQ5</accession>
<dbReference type="AlphaFoldDB" id="A0A846YUQ5"/>
<dbReference type="InterPro" id="IPR007278">
    <property type="entry name" value="DUF397"/>
</dbReference>
<keyword evidence="3" id="KW-1185">Reference proteome</keyword>
<gene>
    <name evidence="2" type="ORF">HGB48_12775</name>
</gene>
<dbReference type="Pfam" id="PF04149">
    <property type="entry name" value="DUF397"/>
    <property type="match status" value="1"/>
</dbReference>
<sequence length="67" mass="7183">MSTKNSEPLWRKSSRSAQGADCVEVAQFSDELAIRDSKNPTGPVLALTAAEWSALLNAIKTGTHDLP</sequence>
<comment type="caution">
    <text evidence="2">The sequence shown here is derived from an EMBL/GenBank/DDBJ whole genome shotgun (WGS) entry which is preliminary data.</text>
</comment>
<dbReference type="RefSeq" id="WP_067636160.1">
    <property type="nucleotide sequence ID" value="NZ_JAAXPI010000013.1"/>
</dbReference>
<dbReference type="Proteomes" id="UP000579250">
    <property type="component" value="Unassembled WGS sequence"/>
</dbReference>